<feature type="region of interest" description="Disordered" evidence="1">
    <location>
        <begin position="241"/>
        <end position="261"/>
    </location>
</feature>
<reference evidence="2 3" key="1">
    <citation type="journal article" date="2013" name="Curr. Biol.">
        <title>The Genome of the Foraminiferan Reticulomyxa filosa.</title>
        <authorList>
            <person name="Glockner G."/>
            <person name="Hulsmann N."/>
            <person name="Schleicher M."/>
            <person name="Noegel A.A."/>
            <person name="Eichinger L."/>
            <person name="Gallinger C."/>
            <person name="Pawlowski J."/>
            <person name="Sierra R."/>
            <person name="Euteneuer U."/>
            <person name="Pillet L."/>
            <person name="Moustafa A."/>
            <person name="Platzer M."/>
            <person name="Groth M."/>
            <person name="Szafranski K."/>
            <person name="Schliwa M."/>
        </authorList>
    </citation>
    <scope>NUCLEOTIDE SEQUENCE [LARGE SCALE GENOMIC DNA]</scope>
</reference>
<proteinExistence type="predicted"/>
<name>X6M6R7_RETFI</name>
<feature type="compositionally biased region" description="Low complexity" evidence="1">
    <location>
        <begin position="108"/>
        <end position="139"/>
    </location>
</feature>
<evidence type="ECO:0000256" key="1">
    <source>
        <dbReference type="SAM" id="MobiDB-lite"/>
    </source>
</evidence>
<sequence length="261" mass="29998">MDEQDSSTTYNTEDPMDINLENLDLIKKYVTPEFFVRDKAFIAHLGNFFFFKKKKNSPFFFFSDATALITGKECLLFNDPIPYIQQKFLFTLNQKLIEYRTLHLSSQNESSTQSQSQSQPQSQSQSQSQVQSQAQSQSQTHAQIHQGHSTPKKLPLAFEVQCLDALCKSVVSVRRRQMYSFQNKCKRILQYFESQQKRGFVEPVNIAVPSSSTQSSSSLSSSSSSSSSFFFFFGWTKRWDKDKDNSVRHPENKNGSEQGHQ</sequence>
<dbReference type="EMBL" id="ASPP01023979">
    <property type="protein sequence ID" value="ETO09609.1"/>
    <property type="molecule type" value="Genomic_DNA"/>
</dbReference>
<dbReference type="Proteomes" id="UP000023152">
    <property type="component" value="Unassembled WGS sequence"/>
</dbReference>
<comment type="caution">
    <text evidence="2">The sequence shown here is derived from an EMBL/GenBank/DDBJ whole genome shotgun (WGS) entry which is preliminary data.</text>
</comment>
<accession>X6M6R7</accession>
<dbReference type="AlphaFoldDB" id="X6M6R7"/>
<organism evidence="2 3">
    <name type="scientific">Reticulomyxa filosa</name>
    <dbReference type="NCBI Taxonomy" id="46433"/>
    <lineage>
        <taxon>Eukaryota</taxon>
        <taxon>Sar</taxon>
        <taxon>Rhizaria</taxon>
        <taxon>Retaria</taxon>
        <taxon>Foraminifera</taxon>
        <taxon>Monothalamids</taxon>
        <taxon>Reticulomyxidae</taxon>
        <taxon>Reticulomyxa</taxon>
    </lineage>
</organism>
<gene>
    <name evidence="2" type="ORF">RFI_27770</name>
</gene>
<evidence type="ECO:0000313" key="3">
    <source>
        <dbReference type="Proteomes" id="UP000023152"/>
    </source>
</evidence>
<evidence type="ECO:0000313" key="2">
    <source>
        <dbReference type="EMBL" id="ETO09609.1"/>
    </source>
</evidence>
<feature type="region of interest" description="Disordered" evidence="1">
    <location>
        <begin position="108"/>
        <end position="146"/>
    </location>
</feature>
<keyword evidence="3" id="KW-1185">Reference proteome</keyword>
<protein>
    <submittedName>
        <fullName evidence="2">Uncharacterized protein</fullName>
    </submittedName>
</protein>